<dbReference type="Proteomes" id="UP000054097">
    <property type="component" value="Unassembled WGS sequence"/>
</dbReference>
<evidence type="ECO:0000256" key="1">
    <source>
        <dbReference type="ARBA" id="ARBA00004123"/>
    </source>
</evidence>
<name>A0A0C3BDK6_SERVB</name>
<comment type="similarity">
    <text evidence="2">Belongs to the THOC5 family.</text>
</comment>
<evidence type="ECO:0000256" key="2">
    <source>
        <dbReference type="ARBA" id="ARBA00008044"/>
    </source>
</evidence>
<dbReference type="HOGENOM" id="CLU_082754_1_0_1"/>
<proteinExistence type="inferred from homology"/>
<evidence type="ECO:0000256" key="3">
    <source>
        <dbReference type="ARBA" id="ARBA00023242"/>
    </source>
</evidence>
<dbReference type="OrthoDB" id="20582at2759"/>
<dbReference type="GO" id="GO:0000445">
    <property type="term" value="C:THO complex part of transcription export complex"/>
    <property type="evidence" value="ECO:0007669"/>
    <property type="project" value="TreeGrafter"/>
</dbReference>
<dbReference type="STRING" id="933852.A0A0C3BDK6"/>
<evidence type="ECO:0008006" key="7">
    <source>
        <dbReference type="Google" id="ProtNLM"/>
    </source>
</evidence>
<keyword evidence="3" id="KW-0539">Nucleus</keyword>
<keyword evidence="4" id="KW-0175">Coiled coil</keyword>
<dbReference type="Gene3D" id="1.20.5.170">
    <property type="match status" value="1"/>
</dbReference>
<reference evidence="6" key="2">
    <citation type="submission" date="2015-01" db="EMBL/GenBank/DDBJ databases">
        <title>Evolutionary Origins and Diversification of the Mycorrhizal Mutualists.</title>
        <authorList>
            <consortium name="DOE Joint Genome Institute"/>
            <consortium name="Mycorrhizal Genomics Consortium"/>
            <person name="Kohler A."/>
            <person name="Kuo A."/>
            <person name="Nagy L.G."/>
            <person name="Floudas D."/>
            <person name="Copeland A."/>
            <person name="Barry K.W."/>
            <person name="Cichocki N."/>
            <person name="Veneault-Fourrey C."/>
            <person name="LaButti K."/>
            <person name="Lindquist E.A."/>
            <person name="Lipzen A."/>
            <person name="Lundell T."/>
            <person name="Morin E."/>
            <person name="Murat C."/>
            <person name="Riley R."/>
            <person name="Ohm R."/>
            <person name="Sun H."/>
            <person name="Tunlid A."/>
            <person name="Henrissat B."/>
            <person name="Grigoriev I.V."/>
            <person name="Hibbett D.S."/>
            <person name="Martin F."/>
        </authorList>
    </citation>
    <scope>NUCLEOTIDE SEQUENCE [LARGE SCALE GENOMIC DNA]</scope>
    <source>
        <strain evidence="6">MAFF 305830</strain>
    </source>
</reference>
<dbReference type="PANTHER" id="PTHR13375:SF3">
    <property type="entry name" value="THO COMPLEX SUBUNIT 5 HOMOLOG"/>
    <property type="match status" value="1"/>
</dbReference>
<reference evidence="5 6" key="1">
    <citation type="submission" date="2014-04" db="EMBL/GenBank/DDBJ databases">
        <authorList>
            <consortium name="DOE Joint Genome Institute"/>
            <person name="Kuo A."/>
            <person name="Zuccaro A."/>
            <person name="Kohler A."/>
            <person name="Nagy L.G."/>
            <person name="Floudas D."/>
            <person name="Copeland A."/>
            <person name="Barry K.W."/>
            <person name="Cichocki N."/>
            <person name="Veneault-Fourrey C."/>
            <person name="LaButti K."/>
            <person name="Lindquist E.A."/>
            <person name="Lipzen A."/>
            <person name="Lundell T."/>
            <person name="Morin E."/>
            <person name="Murat C."/>
            <person name="Sun H."/>
            <person name="Tunlid A."/>
            <person name="Henrissat B."/>
            <person name="Grigoriev I.V."/>
            <person name="Hibbett D.S."/>
            <person name="Martin F."/>
            <person name="Nordberg H.P."/>
            <person name="Cantor M.N."/>
            <person name="Hua S.X."/>
        </authorList>
    </citation>
    <scope>NUCLEOTIDE SEQUENCE [LARGE SCALE GENOMIC DNA]</scope>
    <source>
        <strain evidence="5 6">MAFF 305830</strain>
    </source>
</reference>
<feature type="coiled-coil region" evidence="4">
    <location>
        <begin position="138"/>
        <end position="165"/>
    </location>
</feature>
<protein>
    <recommendedName>
        <fullName evidence="7">Fms interacting protein</fullName>
    </recommendedName>
</protein>
<dbReference type="PANTHER" id="PTHR13375">
    <property type="entry name" value="FMS INTERACTING PROTEIN"/>
    <property type="match status" value="1"/>
</dbReference>
<dbReference type="SUPFAM" id="SSF64593">
    <property type="entry name" value="Intermediate filament protein, coiled coil region"/>
    <property type="match status" value="1"/>
</dbReference>
<comment type="subcellular location">
    <subcellularLocation>
        <location evidence="1">Nucleus</location>
    </subcellularLocation>
</comment>
<gene>
    <name evidence="5" type="ORF">M408DRAFT_15864</name>
</gene>
<dbReference type="AlphaFoldDB" id="A0A0C3BDK6"/>
<accession>A0A0C3BDK6</accession>
<evidence type="ECO:0000313" key="6">
    <source>
        <dbReference type="Proteomes" id="UP000054097"/>
    </source>
</evidence>
<dbReference type="GO" id="GO:0003729">
    <property type="term" value="F:mRNA binding"/>
    <property type="evidence" value="ECO:0007669"/>
    <property type="project" value="TreeGrafter"/>
</dbReference>
<dbReference type="GO" id="GO:0006406">
    <property type="term" value="P:mRNA export from nucleus"/>
    <property type="evidence" value="ECO:0007669"/>
    <property type="project" value="TreeGrafter"/>
</dbReference>
<dbReference type="Pfam" id="PF09766">
    <property type="entry name" value="FmiP_Thoc5"/>
    <property type="match status" value="1"/>
</dbReference>
<dbReference type="InterPro" id="IPR019163">
    <property type="entry name" value="THO_Thoc5"/>
</dbReference>
<evidence type="ECO:0000256" key="4">
    <source>
        <dbReference type="SAM" id="Coils"/>
    </source>
</evidence>
<keyword evidence="6" id="KW-1185">Reference proteome</keyword>
<sequence>MAPLESSIPDAEPVITALAGLVAPNYPFSLDSEEGQAYANAMFAKLKSLNRQAHAIVRQYKQETATVRASMDESLLELQNLLYEKRHLEMEIDKCRQYGSIYQDVALHTPEEFMQLAPTEAKTPEILGDEHLLLLTRLKFELAERKRMEEMRKQLAQERDALLAQGQHRQSKEEDWDKRTETLAKARSVCFCLCVYI</sequence>
<dbReference type="EMBL" id="KN824288">
    <property type="protein sequence ID" value="KIM29526.1"/>
    <property type="molecule type" value="Genomic_DNA"/>
</dbReference>
<organism evidence="5 6">
    <name type="scientific">Serendipita vermifera MAFF 305830</name>
    <dbReference type="NCBI Taxonomy" id="933852"/>
    <lineage>
        <taxon>Eukaryota</taxon>
        <taxon>Fungi</taxon>
        <taxon>Dikarya</taxon>
        <taxon>Basidiomycota</taxon>
        <taxon>Agaricomycotina</taxon>
        <taxon>Agaricomycetes</taxon>
        <taxon>Sebacinales</taxon>
        <taxon>Serendipitaceae</taxon>
        <taxon>Serendipita</taxon>
    </lineage>
</organism>
<evidence type="ECO:0000313" key="5">
    <source>
        <dbReference type="EMBL" id="KIM29526.1"/>
    </source>
</evidence>